<organism evidence="1 2">
    <name type="scientific">Paramuricea clavata</name>
    <name type="common">Red gorgonian</name>
    <name type="synonym">Violescent sea-whip</name>
    <dbReference type="NCBI Taxonomy" id="317549"/>
    <lineage>
        <taxon>Eukaryota</taxon>
        <taxon>Metazoa</taxon>
        <taxon>Cnidaria</taxon>
        <taxon>Anthozoa</taxon>
        <taxon>Octocorallia</taxon>
        <taxon>Malacalcyonacea</taxon>
        <taxon>Plexauridae</taxon>
        <taxon>Paramuricea</taxon>
    </lineage>
</organism>
<protein>
    <submittedName>
        <fullName evidence="1">Uncharacterized protein</fullName>
    </submittedName>
</protein>
<sequence length="100" mass="10771">MEAIGKMIAQSISQCGIDITRLSPVCYWYIVYGDISKAISFAELSDVHDPDVAACLQKVVKASSKLDVDELNGDSTFINILSDIGSTSILSVSTVWLPTT</sequence>
<dbReference type="AlphaFoldDB" id="A0A6S7GZB5"/>
<gene>
    <name evidence="1" type="ORF">PACLA_8A086762</name>
</gene>
<proteinExistence type="predicted"/>
<evidence type="ECO:0000313" key="1">
    <source>
        <dbReference type="EMBL" id="CAB3997348.1"/>
    </source>
</evidence>
<comment type="caution">
    <text evidence="1">The sequence shown here is derived from an EMBL/GenBank/DDBJ whole genome shotgun (WGS) entry which is preliminary data.</text>
</comment>
<accession>A0A6S7GZB5</accession>
<dbReference type="OrthoDB" id="5988464at2759"/>
<name>A0A6S7GZB5_PARCT</name>
<dbReference type="Proteomes" id="UP001152795">
    <property type="component" value="Unassembled WGS sequence"/>
</dbReference>
<keyword evidence="2" id="KW-1185">Reference proteome</keyword>
<evidence type="ECO:0000313" key="2">
    <source>
        <dbReference type="Proteomes" id="UP001152795"/>
    </source>
</evidence>
<reference evidence="1" key="1">
    <citation type="submission" date="2020-04" db="EMBL/GenBank/DDBJ databases">
        <authorList>
            <person name="Alioto T."/>
            <person name="Alioto T."/>
            <person name="Gomez Garrido J."/>
        </authorList>
    </citation>
    <scope>NUCLEOTIDE SEQUENCE</scope>
    <source>
        <strain evidence="1">A484AB</strain>
    </source>
</reference>
<dbReference type="EMBL" id="CACRXK020003077">
    <property type="protein sequence ID" value="CAB3997348.1"/>
    <property type="molecule type" value="Genomic_DNA"/>
</dbReference>